<accession>A0ACC2UN53</accession>
<evidence type="ECO:0000313" key="1">
    <source>
        <dbReference type="EMBL" id="KAJ9088110.1"/>
    </source>
</evidence>
<dbReference type="EMBL" id="QTSX02000153">
    <property type="protein sequence ID" value="KAJ9088110.1"/>
    <property type="molecule type" value="Genomic_DNA"/>
</dbReference>
<dbReference type="Proteomes" id="UP001165960">
    <property type="component" value="Unassembled WGS sequence"/>
</dbReference>
<evidence type="ECO:0000313" key="2">
    <source>
        <dbReference type="Proteomes" id="UP001165960"/>
    </source>
</evidence>
<protein>
    <submittedName>
        <fullName evidence="1">Serine/threonine kinase, variant 2</fullName>
        <ecNumber evidence="1">2.7.11.13</ecNumber>
    </submittedName>
</protein>
<reference evidence="1" key="1">
    <citation type="submission" date="2022-04" db="EMBL/GenBank/DDBJ databases">
        <title>Genome of the entomopathogenic fungus Entomophthora muscae.</title>
        <authorList>
            <person name="Elya C."/>
            <person name="Lovett B.R."/>
            <person name="Lee E."/>
            <person name="Macias A.M."/>
            <person name="Hajek A.E."/>
            <person name="De Bivort B.L."/>
            <person name="Kasson M.T."/>
            <person name="De Fine Licht H.H."/>
            <person name="Stajich J.E."/>
        </authorList>
    </citation>
    <scope>NUCLEOTIDE SEQUENCE</scope>
    <source>
        <strain evidence="1">Berkeley</strain>
    </source>
</reference>
<proteinExistence type="predicted"/>
<gene>
    <name evidence="1" type="primary">PKC1_7</name>
    <name evidence="1" type="ORF">DSO57_1026335</name>
</gene>
<comment type="caution">
    <text evidence="1">The sequence shown here is derived from an EMBL/GenBank/DDBJ whole genome shotgun (WGS) entry which is preliminary data.</text>
</comment>
<keyword evidence="2" id="KW-1185">Reference proteome</keyword>
<dbReference type="EC" id="2.7.11.13" evidence="1"/>
<name>A0ACC2UN53_9FUNG</name>
<sequence length="908" mass="104204">MADLDGKLKTIEEKMVQEQKLLDGAKKMLSNDINRNVMSHVEQRIQQCEKNLSYLRSEKKKLERRRMERTNSDGNSSLQTNNLTTSISKMELGSQETIRDPHASRLKQTALELRKAESPLSREMISFRLQEVEYKKNVEKNMKDAYSRLNSVYLRDPNVGDNWNQVRADYVDSSSKHRIYSQALRQYEGVNIGAFDDEEEEEAIDMTWMKPGLRRPMTGVLFVRIISGRYLQHLSEPEAFVVCKIDGKFRSQTKFSRMDRWNEEFEFAVEKANELEIIIYNVQREGPPVPIGLFWIPISELTDDLRKKNAGNTGWAPADATGQVKSAQASALDLAHPANTESVESWWKVEPTGEFLMRLKFVKQAGKKRVLSRLGRQGAVRKNKEIAAELRGHKFVARQFYQVMTCAFCDKFLVNNTAFQCQDCRYFCHEECAPKVVLKCIATPNYELDADEQKLDLLHRIHHRFESTTNLMAKWCCHCGYMIPLGRGKGKRCTECAVTCHESCQHLVPNFCGMTMMMANQILDMEKTKSHRLSKPALVETQDVLKKPMAPPTKKPVKSSPTPKSASKKSQSKVSIQDFHLVSVLGRGNFGKVMLAEEKSTRNLYAIKILKKEFIVENNEVEGTRSEKRVFLAANRERHPFLVGLHSCFQSDSSIYFVMEYISGGDLMWHIQRQQFTETRAKFYAIEVLLALEYFHQNNIVYRDLKLDNILLAADGHIKIADYGLCKENMSFGATTLTFCGTPEFMAPEIILEQPYTRAVDWWAFGVLLYEMILGQSPFHGEDEDEIFDAILEDDILYPYNLARESVSILQKLLNRDPTKRLGGGPEDASEVKRHPYFKGIVWDDYFAKRIPPPHIPVINSRTDTSNFDEEFTKEKPVITPSNSILSSADQQEFQGFSYVADWVKPST</sequence>
<keyword evidence="1" id="KW-0418">Kinase</keyword>
<organism evidence="1 2">
    <name type="scientific">Entomophthora muscae</name>
    <dbReference type="NCBI Taxonomy" id="34485"/>
    <lineage>
        <taxon>Eukaryota</taxon>
        <taxon>Fungi</taxon>
        <taxon>Fungi incertae sedis</taxon>
        <taxon>Zoopagomycota</taxon>
        <taxon>Entomophthoromycotina</taxon>
        <taxon>Entomophthoromycetes</taxon>
        <taxon>Entomophthorales</taxon>
        <taxon>Entomophthoraceae</taxon>
        <taxon>Entomophthora</taxon>
    </lineage>
</organism>
<keyword evidence="1" id="KW-0808">Transferase</keyword>